<evidence type="ECO:0000259" key="1">
    <source>
        <dbReference type="Pfam" id="PF19289"/>
    </source>
</evidence>
<dbReference type="InterPro" id="IPR047657">
    <property type="entry name" value="PmbA"/>
</dbReference>
<organism evidence="2 3">
    <name type="scientific">Anaerocolumna aminovalerica</name>
    <dbReference type="NCBI Taxonomy" id="1527"/>
    <lineage>
        <taxon>Bacteria</taxon>
        <taxon>Bacillati</taxon>
        <taxon>Bacillota</taxon>
        <taxon>Clostridia</taxon>
        <taxon>Lachnospirales</taxon>
        <taxon>Lachnospiraceae</taxon>
        <taxon>Anaerocolumna</taxon>
    </lineage>
</organism>
<gene>
    <name evidence="2" type="ORF">SAMN04489757_10176</name>
</gene>
<reference evidence="2 3" key="1">
    <citation type="submission" date="2016-10" db="EMBL/GenBank/DDBJ databases">
        <authorList>
            <person name="de Groot N.N."/>
        </authorList>
    </citation>
    <scope>NUCLEOTIDE SEQUENCE [LARGE SCALE GENOMIC DNA]</scope>
    <source>
        <strain evidence="2 3">DSM 1283</strain>
    </source>
</reference>
<dbReference type="InterPro" id="IPR036059">
    <property type="entry name" value="TldD/PmbA_sf"/>
</dbReference>
<dbReference type="GO" id="GO:0008237">
    <property type="term" value="F:metallopeptidase activity"/>
    <property type="evidence" value="ECO:0007669"/>
    <property type="project" value="InterPro"/>
</dbReference>
<dbReference type="PANTHER" id="PTHR43421:SF1">
    <property type="entry name" value="METALLOPROTEASE PMBA"/>
    <property type="match status" value="1"/>
</dbReference>
<feature type="domain" description="Metalloprotease TldD/E C-terminal" evidence="1">
    <location>
        <begin position="225"/>
        <end position="423"/>
    </location>
</feature>
<evidence type="ECO:0000313" key="3">
    <source>
        <dbReference type="Proteomes" id="UP000198806"/>
    </source>
</evidence>
<dbReference type="EMBL" id="FOWD01000001">
    <property type="protein sequence ID" value="SFN75486.1"/>
    <property type="molecule type" value="Genomic_DNA"/>
</dbReference>
<accession>A0A1I5BLJ8</accession>
<sequence>MINRILSALNQNNISTYLIHEDIQETVELFFIKKNLDMRRQKEVHHYTLTVYKDFEIEGTKMRGSSTVGIYAGMTDEEIATKVKDAYFAASFVNNPYYELPSGEKEECVRLESSLASGSLADAAGKMAEALFSEDTLQDTFINSAELFVEKIINRIINSNGVNVSFEKYMAKGEYVVQCVTPQDVETYQDFAYENLDAQALKDKVKQTLEITKARAQAATAPGAGEYNVILSGKHVGIICSYYLNRANASMIYPKYSNYAIGNNIQGQDVNGELLNITLKAKAPYSNEGIPMIDRPLITDGVLQTIHGSSRFAYYLGIEPTGDYHSIALPSGTKTFEEMKSGKYLYVLNFSDFQMDDLSGHFAGEIRLALLCDGETITPVTGGSINGNLLEAQKNLTFSKEMQKEINFEGPYAIRLENVSVAGA</sequence>
<name>A0A1I5BLJ8_9FIRM</name>
<dbReference type="AlphaFoldDB" id="A0A1I5BLJ8"/>
<dbReference type="RefSeq" id="WP_139221457.1">
    <property type="nucleotide sequence ID" value="NZ_BAABFM010000003.1"/>
</dbReference>
<proteinExistence type="predicted"/>
<dbReference type="PANTHER" id="PTHR43421">
    <property type="entry name" value="METALLOPROTEASE PMBA"/>
    <property type="match status" value="1"/>
</dbReference>
<dbReference type="SUPFAM" id="SSF111283">
    <property type="entry name" value="Putative modulator of DNA gyrase, PmbA/TldD"/>
    <property type="match status" value="1"/>
</dbReference>
<evidence type="ECO:0000313" key="2">
    <source>
        <dbReference type="EMBL" id="SFN75486.1"/>
    </source>
</evidence>
<dbReference type="Pfam" id="PF19289">
    <property type="entry name" value="PmbA_TldD_3rd"/>
    <property type="match status" value="1"/>
</dbReference>
<dbReference type="Proteomes" id="UP000198806">
    <property type="component" value="Unassembled WGS sequence"/>
</dbReference>
<dbReference type="OrthoDB" id="39969at2"/>
<dbReference type="STRING" id="1527.SAMN04489757_10176"/>
<protein>
    <submittedName>
        <fullName evidence="2">Putative modulator of DNA gyrase</fullName>
    </submittedName>
</protein>
<dbReference type="InterPro" id="IPR045569">
    <property type="entry name" value="Metalloprtase-TldD/E_C"/>
</dbReference>
<dbReference type="GO" id="GO:0005829">
    <property type="term" value="C:cytosol"/>
    <property type="evidence" value="ECO:0007669"/>
    <property type="project" value="TreeGrafter"/>
</dbReference>
<dbReference type="GO" id="GO:0006508">
    <property type="term" value="P:proteolysis"/>
    <property type="evidence" value="ECO:0007669"/>
    <property type="project" value="InterPro"/>
</dbReference>
<keyword evidence="3" id="KW-1185">Reference proteome</keyword>